<organism evidence="1 2">
    <name type="scientific">Trueperella bonasi</name>
    <dbReference type="NCBI Taxonomy" id="312286"/>
    <lineage>
        <taxon>Bacteria</taxon>
        <taxon>Bacillati</taxon>
        <taxon>Actinomycetota</taxon>
        <taxon>Actinomycetes</taxon>
        <taxon>Actinomycetales</taxon>
        <taxon>Actinomycetaceae</taxon>
        <taxon>Trueperella</taxon>
    </lineage>
</organism>
<gene>
    <name evidence="1" type="ORF">J2S70_001048</name>
</gene>
<dbReference type="EMBL" id="JAUSQX010000001">
    <property type="protein sequence ID" value="MDP9806466.1"/>
    <property type="molecule type" value="Genomic_DNA"/>
</dbReference>
<dbReference type="RefSeq" id="WP_307682691.1">
    <property type="nucleotide sequence ID" value="NZ_JAUSQX010000001.1"/>
</dbReference>
<sequence length="551" mass="61999">MSNKPDLDQTQNDSYEPSDELVSLTNSEDLGVALDGLGDGFLFEYETKSDDSEILRFEDIPEFQFENIESVISKVANASTLTGNGITLYQSLKGLYALAPETQMLLGTGAKLSTKGGAKIGSVMKNGKIIAQARFVPVSLAGVGAIMGEIGPAVAMIVIQRQIDRIAEQNQRNIAISKQILDEARRERENEFQGHQDSLSNALKEVVEIGGMTDTTWDQVRASDPKINEFRRRYNKDIDSHVSKIREFQEEKLCDYLLDNGEKIIKDAYAQIDSLVLYARYRVLRALRAKQLAPHDPSEALHYEKLTRETPNELDDYLDEIRELTVSLYRELDHIVRLDGRRTFKDPLKKDRRRVKERAEGLLLALEPLVEKLSPKHASVNIPEIVCSPEEMDIESYLKILRWSLDADEIVEVIAFVNESDLNLKIDGFRSAVGKVSGVLKLPKLDFAGNFVVLTNERLLVAEAKKFMQTGKFSHKIPRDDVKYVRPRANNKDGNQPKIRLTCTNEDIDLVFGNEVDSDQLDAFEGLLLEIPTESELPTPIESSESVQDQG</sequence>
<comment type="caution">
    <text evidence="1">The sequence shown here is derived from an EMBL/GenBank/DDBJ whole genome shotgun (WGS) entry which is preliminary data.</text>
</comment>
<evidence type="ECO:0000313" key="1">
    <source>
        <dbReference type="EMBL" id="MDP9806466.1"/>
    </source>
</evidence>
<reference evidence="1 2" key="1">
    <citation type="submission" date="2023-07" db="EMBL/GenBank/DDBJ databases">
        <title>Sequencing the genomes of 1000 actinobacteria strains.</title>
        <authorList>
            <person name="Klenk H.-P."/>
        </authorList>
    </citation>
    <scope>NUCLEOTIDE SEQUENCE [LARGE SCALE GENOMIC DNA]</scope>
    <source>
        <strain evidence="1 2">DSM 17163</strain>
    </source>
</reference>
<protein>
    <submittedName>
        <fullName evidence="1">Uncharacterized protein</fullName>
    </submittedName>
</protein>
<proteinExistence type="predicted"/>
<name>A0ABT9NGD4_9ACTO</name>
<evidence type="ECO:0000313" key="2">
    <source>
        <dbReference type="Proteomes" id="UP001243212"/>
    </source>
</evidence>
<accession>A0ABT9NGD4</accession>
<dbReference type="Proteomes" id="UP001243212">
    <property type="component" value="Unassembled WGS sequence"/>
</dbReference>
<keyword evidence="2" id="KW-1185">Reference proteome</keyword>